<proteinExistence type="predicted"/>
<dbReference type="EMBL" id="LGCL01000023">
    <property type="protein sequence ID" value="KPL77363.1"/>
    <property type="molecule type" value="Genomic_DNA"/>
</dbReference>
<accession>A0A0P6X5Z3</accession>
<evidence type="ECO:0000313" key="2">
    <source>
        <dbReference type="Proteomes" id="UP000050417"/>
    </source>
</evidence>
<dbReference type="InterPro" id="IPR029465">
    <property type="entry name" value="ATPgrasp_TupA"/>
</dbReference>
<dbReference type="Pfam" id="PF14305">
    <property type="entry name" value="ATPgrasp_TupA"/>
    <property type="match status" value="1"/>
</dbReference>
<reference evidence="1 2" key="1">
    <citation type="submission" date="2015-07" db="EMBL/GenBank/DDBJ databases">
        <title>Genome sequence of Ornatilinea apprima DSM 23815.</title>
        <authorList>
            <person name="Hemp J."/>
            <person name="Ward L.M."/>
            <person name="Pace L.A."/>
            <person name="Fischer W.W."/>
        </authorList>
    </citation>
    <scope>NUCLEOTIDE SEQUENCE [LARGE SCALE GENOMIC DNA]</scope>
    <source>
        <strain evidence="1 2">P3M-1</strain>
    </source>
</reference>
<dbReference type="SUPFAM" id="SSF56059">
    <property type="entry name" value="Glutathione synthetase ATP-binding domain-like"/>
    <property type="match status" value="1"/>
</dbReference>
<dbReference type="PATRIC" id="fig|1134406.4.peg.4093"/>
<evidence type="ECO:0000313" key="1">
    <source>
        <dbReference type="EMBL" id="KPL77363.1"/>
    </source>
</evidence>
<name>A0A0P6X5Z3_9CHLR</name>
<dbReference type="Proteomes" id="UP000050417">
    <property type="component" value="Unassembled WGS sequence"/>
</dbReference>
<comment type="caution">
    <text evidence="1">The sequence shown here is derived from an EMBL/GenBank/DDBJ whole genome shotgun (WGS) entry which is preliminary data.</text>
</comment>
<organism evidence="1 2">
    <name type="scientific">Ornatilinea apprima</name>
    <dbReference type="NCBI Taxonomy" id="1134406"/>
    <lineage>
        <taxon>Bacteria</taxon>
        <taxon>Bacillati</taxon>
        <taxon>Chloroflexota</taxon>
        <taxon>Anaerolineae</taxon>
        <taxon>Anaerolineales</taxon>
        <taxon>Anaerolineaceae</taxon>
        <taxon>Ornatilinea</taxon>
    </lineage>
</organism>
<sequence>MPSYPKYFIRSWYLHRFKKPVNLNSPVTFNEKIQWLKLYGGYDRYSQFVDKLAVKEFVKKTVGSHYTIENKQYIDVNQGIILSNLPDHFVIKPTHTSGDVFICREKSLVNSEQLKQLINTWYELDYYFQWFECVYKNLRPGVIVEEFLDDGNGDLRDFKFYCFDGRVEYIHVDLDRFHRHSRNVYSRDWELQTFSYEYPYSGINIPAPEKLDEMINVAETLSKGFPFLRVDLYYLQNKKIKFGELTFFPGAGFERFYPAIWDTKFGEMLHI</sequence>
<dbReference type="STRING" id="1134406.ADN00_09295"/>
<gene>
    <name evidence="1" type="ORF">ADN00_09295</name>
</gene>
<keyword evidence="2" id="KW-1185">Reference proteome</keyword>
<protein>
    <submittedName>
        <fullName evidence="1">Uncharacterized protein</fullName>
    </submittedName>
</protein>
<dbReference type="AlphaFoldDB" id="A0A0P6X5Z3"/>